<sequence length="439" mass="48292">MAQAQPERKTEEIRVEKETKETTKPKNDSNKKSDSVSFKFNAQAPEFVPRSHTNTNQLPISGYFYPCFHYFGSTAGAAGGSDWIFVGEQEQAAAYLISNNPNHAMSNFPSKNRGVLTDDLREKIIKQVEYQLSDMSLLANESMSKHVNKDPEGYVPIAVIASTKKMRSLVSDNDLLVQALKSSSKLVLAEDGKKVKRKLPFTDKHREELQSRIVVVENLPDDHSHQNVQKIFSVIGSAKTIRICHPQESNSSRAKNGFFVTNKLHALVELESRAIAEKAVEKLNDERNWRKGLRVRLLLRCSPKSVLSRGRKSEFDNILDGEDSPLDESSEDTSQPNNSESAIESFAEDNPGASKKTRAKGRGKGKGSGQIICAGGMLAPPKCGSTPHCEASPKKTCKGTRMPDGTKGFTVGRGKPVVASGLSDQFNDGSVMSINFSFD</sequence>
<dbReference type="Pfam" id="PF05383">
    <property type="entry name" value="La"/>
    <property type="match status" value="1"/>
</dbReference>
<dbReference type="Pfam" id="PF00076">
    <property type="entry name" value="RRM_1"/>
    <property type="match status" value="1"/>
</dbReference>
<feature type="region of interest" description="Disordered" evidence="7">
    <location>
        <begin position="1"/>
        <end position="36"/>
    </location>
</feature>
<dbReference type="Gene3D" id="3.30.70.330">
    <property type="match status" value="1"/>
</dbReference>
<evidence type="ECO:0000256" key="1">
    <source>
        <dbReference type="ARBA" id="ARBA00004123"/>
    </source>
</evidence>
<dbReference type="InterPro" id="IPR045180">
    <property type="entry name" value="La_dom_prot"/>
</dbReference>
<dbReference type="InterPro" id="IPR006630">
    <property type="entry name" value="La_HTH"/>
</dbReference>
<feature type="compositionally biased region" description="Basic residues" evidence="7">
    <location>
        <begin position="355"/>
        <end position="365"/>
    </location>
</feature>
<dbReference type="InterPro" id="IPR035979">
    <property type="entry name" value="RBD_domain_sf"/>
</dbReference>
<dbReference type="PANTHER" id="PTHR22792:SF62">
    <property type="entry name" value="LA-RELATED PROTEIN 7"/>
    <property type="match status" value="1"/>
</dbReference>
<dbReference type="PROSITE" id="PS50961">
    <property type="entry name" value="HTH_LA"/>
    <property type="match status" value="1"/>
</dbReference>
<feature type="domain" description="HTH La-type RNA-binding" evidence="9">
    <location>
        <begin position="114"/>
        <end position="205"/>
    </location>
</feature>
<feature type="domain" description="RRM" evidence="8">
    <location>
        <begin position="212"/>
        <end position="300"/>
    </location>
</feature>
<comment type="subcellular location">
    <subcellularLocation>
        <location evidence="1">Nucleus</location>
    </subcellularLocation>
</comment>
<protein>
    <submittedName>
        <fullName evidence="10">La-related protein 6C</fullName>
    </submittedName>
</protein>
<feature type="compositionally biased region" description="Basic and acidic residues" evidence="7">
    <location>
        <begin position="1"/>
        <end position="34"/>
    </location>
</feature>
<dbReference type="InterPro" id="IPR002344">
    <property type="entry name" value="Lupus_La"/>
</dbReference>
<dbReference type="GO" id="GO:0003723">
    <property type="term" value="F:RNA binding"/>
    <property type="evidence" value="ECO:0007669"/>
    <property type="project" value="UniProtKB-UniRule"/>
</dbReference>
<dbReference type="PRINTS" id="PR00302">
    <property type="entry name" value="LUPUSLA"/>
</dbReference>
<evidence type="ECO:0000256" key="7">
    <source>
        <dbReference type="SAM" id="MobiDB-lite"/>
    </source>
</evidence>
<feature type="compositionally biased region" description="Acidic residues" evidence="7">
    <location>
        <begin position="317"/>
        <end position="331"/>
    </location>
</feature>
<name>A0A4U5QL65_POPAL</name>
<evidence type="ECO:0000259" key="9">
    <source>
        <dbReference type="PROSITE" id="PS50961"/>
    </source>
</evidence>
<dbReference type="SUPFAM" id="SSF54928">
    <property type="entry name" value="RNA-binding domain, RBD"/>
    <property type="match status" value="1"/>
</dbReference>
<feature type="compositionally biased region" description="Polar residues" evidence="7">
    <location>
        <begin position="332"/>
        <end position="342"/>
    </location>
</feature>
<dbReference type="PROSITE" id="PS50102">
    <property type="entry name" value="RRM"/>
    <property type="match status" value="1"/>
</dbReference>
<dbReference type="InterPro" id="IPR000504">
    <property type="entry name" value="RRM_dom"/>
</dbReference>
<dbReference type="STRING" id="43335.A0A4U5QL65"/>
<dbReference type="SUPFAM" id="SSF46785">
    <property type="entry name" value="Winged helix' DNA-binding domain"/>
    <property type="match status" value="1"/>
</dbReference>
<evidence type="ECO:0000256" key="4">
    <source>
        <dbReference type="ARBA" id="ARBA00023163"/>
    </source>
</evidence>
<organism evidence="10">
    <name type="scientific">Populus alba</name>
    <name type="common">White poplar</name>
    <dbReference type="NCBI Taxonomy" id="43335"/>
    <lineage>
        <taxon>Eukaryota</taxon>
        <taxon>Viridiplantae</taxon>
        <taxon>Streptophyta</taxon>
        <taxon>Embryophyta</taxon>
        <taxon>Tracheophyta</taxon>
        <taxon>Spermatophyta</taxon>
        <taxon>Magnoliopsida</taxon>
        <taxon>eudicotyledons</taxon>
        <taxon>Gunneridae</taxon>
        <taxon>Pentapetalae</taxon>
        <taxon>rosids</taxon>
        <taxon>fabids</taxon>
        <taxon>Malpighiales</taxon>
        <taxon>Salicaceae</taxon>
        <taxon>Saliceae</taxon>
        <taxon>Populus</taxon>
    </lineage>
</organism>
<keyword evidence="5" id="KW-0539">Nucleus</keyword>
<dbReference type="InterPro" id="IPR009818">
    <property type="entry name" value="PAM2_motif"/>
</dbReference>
<dbReference type="InterPro" id="IPR036390">
    <property type="entry name" value="WH_DNA-bd_sf"/>
</dbReference>
<keyword evidence="2 6" id="KW-0694">RNA-binding</keyword>
<feature type="region of interest" description="Disordered" evidence="7">
    <location>
        <begin position="316"/>
        <end position="367"/>
    </location>
</feature>
<dbReference type="Pfam" id="PF07145">
    <property type="entry name" value="PAM2"/>
    <property type="match status" value="1"/>
</dbReference>
<dbReference type="EMBL" id="RCHU01000210">
    <property type="protein sequence ID" value="TKS11453.1"/>
    <property type="molecule type" value="Genomic_DNA"/>
</dbReference>
<proteinExistence type="predicted"/>
<dbReference type="GO" id="GO:0006396">
    <property type="term" value="P:RNA processing"/>
    <property type="evidence" value="ECO:0007669"/>
    <property type="project" value="InterPro"/>
</dbReference>
<dbReference type="SMART" id="SM00715">
    <property type="entry name" value="LA"/>
    <property type="match status" value="1"/>
</dbReference>
<keyword evidence="3" id="KW-0805">Transcription regulation</keyword>
<dbReference type="Gene3D" id="1.10.10.10">
    <property type="entry name" value="Winged helix-like DNA-binding domain superfamily/Winged helix DNA-binding domain"/>
    <property type="match status" value="1"/>
</dbReference>
<evidence type="ECO:0000259" key="8">
    <source>
        <dbReference type="PROSITE" id="PS50102"/>
    </source>
</evidence>
<evidence type="ECO:0000256" key="3">
    <source>
        <dbReference type="ARBA" id="ARBA00023015"/>
    </source>
</evidence>
<dbReference type="GO" id="GO:1990904">
    <property type="term" value="C:ribonucleoprotein complex"/>
    <property type="evidence" value="ECO:0007669"/>
    <property type="project" value="InterPro"/>
</dbReference>
<gene>
    <name evidence="10" type="ORF">D5086_0000073960</name>
</gene>
<evidence type="ECO:0000256" key="2">
    <source>
        <dbReference type="ARBA" id="ARBA00022884"/>
    </source>
</evidence>
<dbReference type="InterPro" id="IPR036388">
    <property type="entry name" value="WH-like_DNA-bd_sf"/>
</dbReference>
<evidence type="ECO:0000256" key="6">
    <source>
        <dbReference type="PROSITE-ProRule" id="PRU00332"/>
    </source>
</evidence>
<dbReference type="GO" id="GO:0005634">
    <property type="term" value="C:nucleus"/>
    <property type="evidence" value="ECO:0007669"/>
    <property type="project" value="UniProtKB-SubCell"/>
</dbReference>
<dbReference type="AlphaFoldDB" id="A0A4U5QL65"/>
<reference evidence="10" key="1">
    <citation type="submission" date="2018-10" db="EMBL/GenBank/DDBJ databases">
        <title>Population genomic analysis revealed the cold adaptation of white poplar.</title>
        <authorList>
            <person name="Liu Y.-J."/>
        </authorList>
    </citation>
    <scope>NUCLEOTIDE SEQUENCE [LARGE SCALE GENOMIC DNA]</scope>
    <source>
        <strain evidence="10">PAL-ZL1</strain>
    </source>
</reference>
<accession>A0A4U5QL65</accession>
<evidence type="ECO:0000256" key="5">
    <source>
        <dbReference type="ARBA" id="ARBA00023242"/>
    </source>
</evidence>
<keyword evidence="4" id="KW-0804">Transcription</keyword>
<evidence type="ECO:0000313" key="10">
    <source>
        <dbReference type="EMBL" id="TKS11453.1"/>
    </source>
</evidence>
<comment type="caution">
    <text evidence="10">The sequence shown here is derived from an EMBL/GenBank/DDBJ whole genome shotgun (WGS) entry which is preliminary data.</text>
</comment>
<dbReference type="PANTHER" id="PTHR22792">
    <property type="entry name" value="LUPUS LA PROTEIN-RELATED"/>
    <property type="match status" value="1"/>
</dbReference>
<dbReference type="InterPro" id="IPR012677">
    <property type="entry name" value="Nucleotide-bd_a/b_plait_sf"/>
</dbReference>